<dbReference type="PANTHER" id="PTHR30213">
    <property type="entry name" value="INNER MEMBRANE PROTEIN YHJD"/>
    <property type="match status" value="1"/>
</dbReference>
<feature type="transmembrane region" description="Helical" evidence="6">
    <location>
        <begin position="191"/>
        <end position="212"/>
    </location>
</feature>
<name>A0A1G9UD38_9EURY</name>
<dbReference type="OrthoDB" id="204872at2157"/>
<reference evidence="7 8" key="1">
    <citation type="submission" date="2016-10" db="EMBL/GenBank/DDBJ databases">
        <authorList>
            <person name="de Groot N.N."/>
        </authorList>
    </citation>
    <scope>NUCLEOTIDE SEQUENCE [LARGE SCALE GENOMIC DNA]</scope>
    <source>
        <strain evidence="8">EB21,IBRC-M 10013,KCTC 4048</strain>
    </source>
</reference>
<comment type="subcellular location">
    <subcellularLocation>
        <location evidence="1">Cell membrane</location>
        <topology evidence="1">Multi-pass membrane protein</topology>
    </subcellularLocation>
</comment>
<evidence type="ECO:0000256" key="3">
    <source>
        <dbReference type="ARBA" id="ARBA00022692"/>
    </source>
</evidence>
<dbReference type="AlphaFoldDB" id="A0A1G9UD38"/>
<dbReference type="GO" id="GO:0005886">
    <property type="term" value="C:plasma membrane"/>
    <property type="evidence" value="ECO:0007669"/>
    <property type="project" value="UniProtKB-SubCell"/>
</dbReference>
<keyword evidence="5 6" id="KW-0472">Membrane</keyword>
<evidence type="ECO:0000256" key="1">
    <source>
        <dbReference type="ARBA" id="ARBA00004651"/>
    </source>
</evidence>
<feature type="transmembrane region" description="Helical" evidence="6">
    <location>
        <begin position="132"/>
        <end position="154"/>
    </location>
</feature>
<keyword evidence="2" id="KW-1003">Cell membrane</keyword>
<evidence type="ECO:0000313" key="8">
    <source>
        <dbReference type="Proteomes" id="UP000199370"/>
    </source>
</evidence>
<evidence type="ECO:0000313" key="7">
    <source>
        <dbReference type="EMBL" id="SDM57861.1"/>
    </source>
</evidence>
<proteinExistence type="predicted"/>
<evidence type="ECO:0000256" key="6">
    <source>
        <dbReference type="SAM" id="Phobius"/>
    </source>
</evidence>
<gene>
    <name evidence="7" type="ORF">SAMN05192554_10467</name>
</gene>
<dbReference type="InterPro" id="IPR017039">
    <property type="entry name" value="Virul_fac_BrkB"/>
</dbReference>
<evidence type="ECO:0000256" key="4">
    <source>
        <dbReference type="ARBA" id="ARBA00022989"/>
    </source>
</evidence>
<feature type="transmembrane region" description="Helical" evidence="6">
    <location>
        <begin position="31"/>
        <end position="50"/>
    </location>
</feature>
<evidence type="ECO:0000256" key="2">
    <source>
        <dbReference type="ARBA" id="ARBA00022475"/>
    </source>
</evidence>
<protein>
    <submittedName>
        <fullName evidence="7">Membrane protein</fullName>
    </submittedName>
</protein>
<dbReference type="PANTHER" id="PTHR30213:SF0">
    <property type="entry name" value="UPF0761 MEMBRANE PROTEIN YIHY"/>
    <property type="match status" value="1"/>
</dbReference>
<sequence length="344" mass="36308">MRVSRRRVREIVTAVVHEIRAEKLTFMAGSIAYHAFISILPLLLLVLTLVQQLRNVALEDSVVSVMQAVLTEQSSDIIQQGLADADASVSLLGVAFLVWGTLRIFRGLDTAFSDIYETERENTFADQLGDGLLLLVTVAVAILLASAVGSLVTVRGDGGLALVLRGIATAAGLFIVLYPMYYVFPDSDVSLVEVVPGTALASVGITVAQVVFTAFKSGGSGANLVASILVLLTWLYVVGLLILVGAAVNAVLSNRSRDVDIDPVFGGVARDRTDRVTDAGRDELLADLEALATSLEAEGATLVVSVDGETVSVEAPESAVVDEEDGLLGVGGSVGLELRWWPED</sequence>
<feature type="transmembrane region" description="Helical" evidence="6">
    <location>
        <begin position="160"/>
        <end position="184"/>
    </location>
</feature>
<feature type="transmembrane region" description="Helical" evidence="6">
    <location>
        <begin position="224"/>
        <end position="248"/>
    </location>
</feature>
<keyword evidence="4 6" id="KW-1133">Transmembrane helix</keyword>
<keyword evidence="3 6" id="KW-0812">Transmembrane</keyword>
<dbReference type="RefSeq" id="WP_089731846.1">
    <property type="nucleotide sequence ID" value="NZ_FNIA01000004.1"/>
</dbReference>
<dbReference type="NCBIfam" id="TIGR00765">
    <property type="entry name" value="yihY_not_rbn"/>
    <property type="match status" value="1"/>
</dbReference>
<keyword evidence="8" id="KW-1185">Reference proteome</keyword>
<dbReference type="Proteomes" id="UP000199370">
    <property type="component" value="Unassembled WGS sequence"/>
</dbReference>
<accession>A0A1G9UD38</accession>
<dbReference type="Pfam" id="PF03631">
    <property type="entry name" value="Virul_fac_BrkB"/>
    <property type="match status" value="1"/>
</dbReference>
<organism evidence="7 8">
    <name type="scientific">Haloarchaeobius iranensis</name>
    <dbReference type="NCBI Taxonomy" id="996166"/>
    <lineage>
        <taxon>Archaea</taxon>
        <taxon>Methanobacteriati</taxon>
        <taxon>Methanobacteriota</taxon>
        <taxon>Stenosarchaea group</taxon>
        <taxon>Halobacteria</taxon>
        <taxon>Halobacteriales</taxon>
        <taxon>Halorubellaceae</taxon>
        <taxon>Haloarchaeobius</taxon>
    </lineage>
</organism>
<dbReference type="EMBL" id="FNIA01000004">
    <property type="protein sequence ID" value="SDM57861.1"/>
    <property type="molecule type" value="Genomic_DNA"/>
</dbReference>
<evidence type="ECO:0000256" key="5">
    <source>
        <dbReference type="ARBA" id="ARBA00023136"/>
    </source>
</evidence>